<dbReference type="AlphaFoldDB" id="A0A1A8YR32"/>
<sequence>MLKIKILKRSQDFYLKFINHLTRSLARFIKLQFKRKLKENEEERTGEEAKRVAQNFTNAQSPKRPNAQTPKNPIIPLERTSFEAHRRGHFSVLLSTNSRAFYLVAPRLYAD</sequence>
<evidence type="ECO:0000313" key="2">
    <source>
        <dbReference type="EMBL" id="SBT34090.1"/>
    </source>
</evidence>
<gene>
    <name evidence="2" type="ORF">POVWA1_020440</name>
    <name evidence="3" type="ORF">POVWA2_020620</name>
</gene>
<reference evidence="4 5" key="1">
    <citation type="submission" date="2016-05" db="EMBL/GenBank/DDBJ databases">
        <authorList>
            <person name="Naeem Raeece"/>
        </authorList>
    </citation>
    <scope>NUCLEOTIDE SEQUENCE [LARGE SCALE GENOMIC DNA]</scope>
</reference>
<protein>
    <submittedName>
        <fullName evidence="2">Uncharacterized protein</fullName>
    </submittedName>
</protein>
<feature type="region of interest" description="Disordered" evidence="1">
    <location>
        <begin position="39"/>
        <end position="74"/>
    </location>
</feature>
<dbReference type="EMBL" id="FLRD01000065">
    <property type="protein sequence ID" value="SBT34090.1"/>
    <property type="molecule type" value="Genomic_DNA"/>
</dbReference>
<dbReference type="EMBL" id="FLRE01000082">
    <property type="protein sequence ID" value="SBT34574.1"/>
    <property type="molecule type" value="Genomic_DNA"/>
</dbReference>
<evidence type="ECO:0000313" key="4">
    <source>
        <dbReference type="Proteomes" id="UP000078550"/>
    </source>
</evidence>
<dbReference type="Proteomes" id="UP000078555">
    <property type="component" value="Unassembled WGS sequence"/>
</dbReference>
<feature type="compositionally biased region" description="Basic and acidic residues" evidence="1">
    <location>
        <begin position="39"/>
        <end position="51"/>
    </location>
</feature>
<keyword evidence="5" id="KW-1185">Reference proteome</keyword>
<evidence type="ECO:0000313" key="5">
    <source>
        <dbReference type="Proteomes" id="UP000078555"/>
    </source>
</evidence>
<evidence type="ECO:0000256" key="1">
    <source>
        <dbReference type="SAM" id="MobiDB-lite"/>
    </source>
</evidence>
<proteinExistence type="predicted"/>
<reference evidence="2" key="2">
    <citation type="submission" date="2016-05" db="EMBL/GenBank/DDBJ databases">
        <authorList>
            <person name="Lavstsen T."/>
            <person name="Jespersen J.S."/>
        </authorList>
    </citation>
    <scope>NUCLEOTIDE SEQUENCE [LARGE SCALE GENOMIC DNA]</scope>
</reference>
<organism evidence="2 5">
    <name type="scientific">Plasmodium ovale wallikeri</name>
    <dbReference type="NCBI Taxonomy" id="864142"/>
    <lineage>
        <taxon>Eukaryota</taxon>
        <taxon>Sar</taxon>
        <taxon>Alveolata</taxon>
        <taxon>Apicomplexa</taxon>
        <taxon>Aconoidasida</taxon>
        <taxon>Haemosporida</taxon>
        <taxon>Plasmodiidae</taxon>
        <taxon>Plasmodium</taxon>
        <taxon>Plasmodium (Plasmodium)</taxon>
    </lineage>
</organism>
<dbReference type="Proteomes" id="UP000078550">
    <property type="component" value="Unassembled WGS sequence"/>
</dbReference>
<feature type="compositionally biased region" description="Polar residues" evidence="1">
    <location>
        <begin position="54"/>
        <end position="71"/>
    </location>
</feature>
<name>A0A1A8YR32_PLAOA</name>
<evidence type="ECO:0000313" key="3">
    <source>
        <dbReference type="EMBL" id="SBT34574.1"/>
    </source>
</evidence>
<accession>A0A1A8YR32</accession>